<proteinExistence type="predicted"/>
<reference evidence="8" key="1">
    <citation type="journal article" date="2020" name="mSystems">
        <title>Genome- and Community-Level Interaction Insights into Carbon Utilization and Element Cycling Functions of Hydrothermarchaeota in Hydrothermal Sediment.</title>
        <authorList>
            <person name="Zhou Z."/>
            <person name="Liu Y."/>
            <person name="Xu W."/>
            <person name="Pan J."/>
            <person name="Luo Z.H."/>
            <person name="Li M."/>
        </authorList>
    </citation>
    <scope>NUCLEOTIDE SEQUENCE [LARGE SCALE GENOMIC DNA]</scope>
    <source>
        <strain evidence="8">SpSt-658</strain>
    </source>
</reference>
<dbReference type="CDD" id="cd06445">
    <property type="entry name" value="ATase"/>
    <property type="match status" value="1"/>
</dbReference>
<dbReference type="AlphaFoldDB" id="A0A7C4H638"/>
<dbReference type="Pfam" id="PF01035">
    <property type="entry name" value="DNA_binding_1"/>
    <property type="match status" value="1"/>
</dbReference>
<dbReference type="NCBIfam" id="TIGR00589">
    <property type="entry name" value="ogt"/>
    <property type="match status" value="1"/>
</dbReference>
<protein>
    <submittedName>
        <fullName evidence="8">MGMT family protein</fullName>
    </submittedName>
</protein>
<evidence type="ECO:0000256" key="2">
    <source>
        <dbReference type="ARBA" id="ARBA00022603"/>
    </source>
</evidence>
<comment type="catalytic activity">
    <reaction evidence="6">
        <text>a 6-O-methyl-2'-deoxyguanosine in DNA + L-cysteinyl-[protein] = S-methyl-L-cysteinyl-[protein] + a 2'-deoxyguanosine in DNA</text>
        <dbReference type="Rhea" id="RHEA:24000"/>
        <dbReference type="Rhea" id="RHEA-COMP:10131"/>
        <dbReference type="Rhea" id="RHEA-COMP:10132"/>
        <dbReference type="Rhea" id="RHEA-COMP:11367"/>
        <dbReference type="Rhea" id="RHEA-COMP:11368"/>
        <dbReference type="ChEBI" id="CHEBI:29950"/>
        <dbReference type="ChEBI" id="CHEBI:82612"/>
        <dbReference type="ChEBI" id="CHEBI:85445"/>
        <dbReference type="ChEBI" id="CHEBI:85448"/>
        <dbReference type="EC" id="2.1.1.63"/>
    </reaction>
</comment>
<evidence type="ECO:0000256" key="1">
    <source>
        <dbReference type="ARBA" id="ARBA00001286"/>
    </source>
</evidence>
<evidence type="ECO:0000256" key="3">
    <source>
        <dbReference type="ARBA" id="ARBA00022679"/>
    </source>
</evidence>
<dbReference type="Gene3D" id="1.10.10.10">
    <property type="entry name" value="Winged helix-like DNA-binding domain superfamily/Winged helix DNA-binding domain"/>
    <property type="match status" value="1"/>
</dbReference>
<keyword evidence="3" id="KW-0808">Transferase</keyword>
<dbReference type="EMBL" id="DTCA01000024">
    <property type="protein sequence ID" value="HGM06890.1"/>
    <property type="molecule type" value="Genomic_DNA"/>
</dbReference>
<dbReference type="PANTHER" id="PTHR10815">
    <property type="entry name" value="METHYLATED-DNA--PROTEIN-CYSTEINE METHYLTRANSFERASE"/>
    <property type="match status" value="1"/>
</dbReference>
<dbReference type="InterPro" id="IPR001497">
    <property type="entry name" value="MethylDNA_cys_MeTrfase_AS"/>
</dbReference>
<dbReference type="GO" id="GO:0032259">
    <property type="term" value="P:methylation"/>
    <property type="evidence" value="ECO:0007669"/>
    <property type="project" value="UniProtKB-KW"/>
</dbReference>
<dbReference type="PROSITE" id="PS00374">
    <property type="entry name" value="MGMT"/>
    <property type="match status" value="1"/>
</dbReference>
<keyword evidence="5" id="KW-0234">DNA repair</keyword>
<dbReference type="InterPro" id="IPR014048">
    <property type="entry name" value="MethylDNA_cys_MeTrfase_DNA-bd"/>
</dbReference>
<evidence type="ECO:0000256" key="5">
    <source>
        <dbReference type="ARBA" id="ARBA00023204"/>
    </source>
</evidence>
<sequence>MPFHIIEFKKGTMFIRKANYNDLKELVYMLVQLIPIGYVTTYSDIAKVLKIPPRLVGKILKENTESIIIPCHRVINIKSIGGYTIMGKRVDYLKKRLLSLESKGDLKRFNLAGYLGIK</sequence>
<name>A0A7C4H638_9CREN</name>
<dbReference type="GO" id="GO:0006281">
    <property type="term" value="P:DNA repair"/>
    <property type="evidence" value="ECO:0007669"/>
    <property type="project" value="UniProtKB-KW"/>
</dbReference>
<dbReference type="PANTHER" id="PTHR10815:SF13">
    <property type="entry name" value="METHYLATED-DNA--PROTEIN-CYSTEINE METHYLTRANSFERASE"/>
    <property type="match status" value="1"/>
</dbReference>
<comment type="catalytic activity">
    <reaction evidence="1">
        <text>a 4-O-methyl-thymidine in DNA + L-cysteinyl-[protein] = a thymidine in DNA + S-methyl-L-cysteinyl-[protein]</text>
        <dbReference type="Rhea" id="RHEA:53428"/>
        <dbReference type="Rhea" id="RHEA-COMP:10131"/>
        <dbReference type="Rhea" id="RHEA-COMP:10132"/>
        <dbReference type="Rhea" id="RHEA-COMP:13555"/>
        <dbReference type="Rhea" id="RHEA-COMP:13556"/>
        <dbReference type="ChEBI" id="CHEBI:29950"/>
        <dbReference type="ChEBI" id="CHEBI:82612"/>
        <dbReference type="ChEBI" id="CHEBI:137386"/>
        <dbReference type="ChEBI" id="CHEBI:137387"/>
        <dbReference type="EC" id="2.1.1.63"/>
    </reaction>
</comment>
<evidence type="ECO:0000256" key="4">
    <source>
        <dbReference type="ARBA" id="ARBA00022763"/>
    </source>
</evidence>
<keyword evidence="2" id="KW-0489">Methyltransferase</keyword>
<keyword evidence="4" id="KW-0227">DNA damage</keyword>
<accession>A0A7C4H638</accession>
<evidence type="ECO:0000259" key="7">
    <source>
        <dbReference type="Pfam" id="PF01035"/>
    </source>
</evidence>
<dbReference type="GO" id="GO:0003908">
    <property type="term" value="F:methylated-DNA-[protein]-cysteine S-methyltransferase activity"/>
    <property type="evidence" value="ECO:0007669"/>
    <property type="project" value="UniProtKB-EC"/>
</dbReference>
<feature type="domain" description="Methylated-DNA-[protein]-cysteine S-methyltransferase DNA binding" evidence="7">
    <location>
        <begin position="24"/>
        <end position="102"/>
    </location>
</feature>
<dbReference type="SUPFAM" id="SSF46767">
    <property type="entry name" value="Methylated DNA-protein cysteine methyltransferase, C-terminal domain"/>
    <property type="match status" value="1"/>
</dbReference>
<comment type="caution">
    <text evidence="8">The sequence shown here is derived from an EMBL/GenBank/DDBJ whole genome shotgun (WGS) entry which is preliminary data.</text>
</comment>
<dbReference type="InterPro" id="IPR036217">
    <property type="entry name" value="MethylDNA_cys_MeTrfase_DNAb"/>
</dbReference>
<evidence type="ECO:0000313" key="8">
    <source>
        <dbReference type="EMBL" id="HGM06890.1"/>
    </source>
</evidence>
<gene>
    <name evidence="8" type="ORF">ENU31_00570</name>
</gene>
<dbReference type="InterPro" id="IPR036388">
    <property type="entry name" value="WH-like_DNA-bd_sf"/>
</dbReference>
<organism evidence="8">
    <name type="scientific">Ignisphaera aggregans</name>
    <dbReference type="NCBI Taxonomy" id="334771"/>
    <lineage>
        <taxon>Archaea</taxon>
        <taxon>Thermoproteota</taxon>
        <taxon>Thermoprotei</taxon>
        <taxon>Desulfurococcales</taxon>
        <taxon>Desulfurococcaceae</taxon>
        <taxon>Ignisphaera</taxon>
    </lineage>
</organism>
<evidence type="ECO:0000256" key="6">
    <source>
        <dbReference type="ARBA" id="ARBA00049348"/>
    </source>
</evidence>